<comment type="caution">
    <text evidence="3">The sequence shown here is derived from an EMBL/GenBank/DDBJ whole genome shotgun (WGS) entry which is preliminary data.</text>
</comment>
<name>A0A5M6CJJ2_9FLAO</name>
<reference evidence="3 4" key="1">
    <citation type="submission" date="2019-09" db="EMBL/GenBank/DDBJ databases">
        <title>Genome sequence and assembly of Flavobacterium sp.</title>
        <authorList>
            <person name="Chhetri G."/>
        </authorList>
    </citation>
    <scope>NUCLEOTIDE SEQUENCE [LARGE SCALE GENOMIC DNA]</scope>
    <source>
        <strain evidence="3 4">SNL9</strain>
    </source>
</reference>
<evidence type="ECO:0000256" key="2">
    <source>
        <dbReference type="ARBA" id="ARBA00022649"/>
    </source>
</evidence>
<dbReference type="PANTHER" id="PTHR33755">
    <property type="entry name" value="TOXIN PARE1-RELATED"/>
    <property type="match status" value="1"/>
</dbReference>
<dbReference type="InterPro" id="IPR051803">
    <property type="entry name" value="TA_system_RelE-like_toxin"/>
</dbReference>
<protein>
    <submittedName>
        <fullName evidence="3">Type II toxin-antitoxin system RelE/ParE family toxin</fullName>
    </submittedName>
</protein>
<dbReference type="PANTHER" id="PTHR33755:SF7">
    <property type="entry name" value="TOXIN MODULE OF TOXIN-ANTITOXIN SYSTEM RELE_STBE FAMILY"/>
    <property type="match status" value="1"/>
</dbReference>
<keyword evidence="4" id="KW-1185">Reference proteome</keyword>
<dbReference type="AlphaFoldDB" id="A0A5M6CJJ2"/>
<proteinExistence type="inferred from homology"/>
<dbReference type="Pfam" id="PF05016">
    <property type="entry name" value="ParE_toxin"/>
    <property type="match status" value="1"/>
</dbReference>
<dbReference type="Gene3D" id="3.30.2310.20">
    <property type="entry name" value="RelE-like"/>
    <property type="match status" value="1"/>
</dbReference>
<dbReference type="InterPro" id="IPR007712">
    <property type="entry name" value="RelE/ParE_toxin"/>
</dbReference>
<gene>
    <name evidence="3" type="ORF">F0460_08180</name>
</gene>
<evidence type="ECO:0000313" key="3">
    <source>
        <dbReference type="EMBL" id="KAA5535284.1"/>
    </source>
</evidence>
<evidence type="ECO:0000256" key="1">
    <source>
        <dbReference type="ARBA" id="ARBA00006226"/>
    </source>
</evidence>
<sequence length="94" mass="11211">MVEQIVWTVKAKDDLAAILKYWNNRNKSKSFSIKLTSLIFEQLNLLKEFPLIGRKTDIKNVSVKVIHNYLLYYEILENTLYILTIQHQKQDQKK</sequence>
<keyword evidence="2" id="KW-1277">Toxin-antitoxin system</keyword>
<evidence type="ECO:0000313" key="4">
    <source>
        <dbReference type="Proteomes" id="UP000325141"/>
    </source>
</evidence>
<dbReference type="Proteomes" id="UP000325141">
    <property type="component" value="Unassembled WGS sequence"/>
</dbReference>
<accession>A0A5M6CJJ2</accession>
<dbReference type="InterPro" id="IPR035093">
    <property type="entry name" value="RelE/ParE_toxin_dom_sf"/>
</dbReference>
<comment type="similarity">
    <text evidence="1">Belongs to the RelE toxin family.</text>
</comment>
<organism evidence="3 4">
    <name type="scientific">Paenimyroides baculatum</name>
    <dbReference type="NCBI Taxonomy" id="2608000"/>
    <lineage>
        <taxon>Bacteria</taxon>
        <taxon>Pseudomonadati</taxon>
        <taxon>Bacteroidota</taxon>
        <taxon>Flavobacteriia</taxon>
        <taxon>Flavobacteriales</taxon>
        <taxon>Flavobacteriaceae</taxon>
        <taxon>Paenimyroides</taxon>
    </lineage>
</organism>
<dbReference type="EMBL" id="VWSG01000005">
    <property type="protein sequence ID" value="KAA5535284.1"/>
    <property type="molecule type" value="Genomic_DNA"/>
</dbReference>
<dbReference type="RefSeq" id="WP_150012098.1">
    <property type="nucleotide sequence ID" value="NZ_VWSG01000005.1"/>
</dbReference>